<dbReference type="Proteomes" id="UP000472274">
    <property type="component" value="Unplaced"/>
</dbReference>
<keyword evidence="1" id="KW-0862">Zinc</keyword>
<dbReference type="GO" id="GO:0008270">
    <property type="term" value="F:zinc ion binding"/>
    <property type="evidence" value="ECO:0007669"/>
    <property type="project" value="UniProtKB-KW"/>
</dbReference>
<dbReference type="SMART" id="SM00343">
    <property type="entry name" value="ZnF_C2HC"/>
    <property type="match status" value="3"/>
</dbReference>
<dbReference type="InParanoid" id="A0A674IAB8"/>
<evidence type="ECO:0000259" key="3">
    <source>
        <dbReference type="PROSITE" id="PS50158"/>
    </source>
</evidence>
<dbReference type="Pfam" id="PF00098">
    <property type="entry name" value="zf-CCHC"/>
    <property type="match status" value="2"/>
</dbReference>
<evidence type="ECO:0000256" key="1">
    <source>
        <dbReference type="PROSITE-ProRule" id="PRU00047"/>
    </source>
</evidence>
<feature type="region of interest" description="Disordered" evidence="2">
    <location>
        <begin position="151"/>
        <end position="195"/>
    </location>
</feature>
<accession>A0A674IAB8</accession>
<reference evidence="4" key="2">
    <citation type="submission" date="2025-09" db="UniProtKB">
        <authorList>
            <consortium name="Ensembl"/>
        </authorList>
    </citation>
    <scope>IDENTIFICATION</scope>
</reference>
<organism evidence="4 5">
    <name type="scientific">Terrapene triunguis</name>
    <name type="common">Three-toed box turtle</name>
    <dbReference type="NCBI Taxonomy" id="2587831"/>
    <lineage>
        <taxon>Eukaryota</taxon>
        <taxon>Metazoa</taxon>
        <taxon>Chordata</taxon>
        <taxon>Craniata</taxon>
        <taxon>Vertebrata</taxon>
        <taxon>Euteleostomi</taxon>
        <taxon>Archelosauria</taxon>
        <taxon>Testudinata</taxon>
        <taxon>Testudines</taxon>
        <taxon>Cryptodira</taxon>
        <taxon>Durocryptodira</taxon>
        <taxon>Testudinoidea</taxon>
        <taxon>Emydidae</taxon>
        <taxon>Terrapene</taxon>
    </lineage>
</organism>
<dbReference type="PANTHER" id="PTHR46565">
    <property type="entry name" value="COLD SHOCK DOMAIN PROTEIN 2"/>
    <property type="match status" value="1"/>
</dbReference>
<feature type="domain" description="CCHC-type" evidence="3">
    <location>
        <begin position="137"/>
        <end position="151"/>
    </location>
</feature>
<reference evidence="4" key="1">
    <citation type="submission" date="2025-08" db="UniProtKB">
        <authorList>
            <consortium name="Ensembl"/>
        </authorList>
    </citation>
    <scope>IDENTIFICATION</scope>
</reference>
<dbReference type="PROSITE" id="PS50158">
    <property type="entry name" value="ZF_CCHC"/>
    <property type="match status" value="3"/>
</dbReference>
<dbReference type="InterPro" id="IPR036875">
    <property type="entry name" value="Znf_CCHC_sf"/>
</dbReference>
<feature type="domain" description="CCHC-type" evidence="3">
    <location>
        <begin position="91"/>
        <end position="105"/>
    </location>
</feature>
<name>A0A674IAB8_9SAUR</name>
<dbReference type="PANTHER" id="PTHR46565:SF20">
    <property type="entry name" value="COLD SHOCK DOMAIN-CONTAINING PROTEIN 4"/>
    <property type="match status" value="1"/>
</dbReference>
<proteinExistence type="predicted"/>
<dbReference type="Ensembl" id="ENSTMTT00000004867.1">
    <property type="protein sequence ID" value="ENSTMTP00000004712.1"/>
    <property type="gene ID" value="ENSTMTG00000003488.1"/>
</dbReference>
<keyword evidence="1" id="KW-0863">Zinc-finger</keyword>
<dbReference type="GeneTree" id="ENSGT00960000189117"/>
<evidence type="ECO:0000313" key="5">
    <source>
        <dbReference type="Proteomes" id="UP000472274"/>
    </source>
</evidence>
<evidence type="ECO:0000256" key="2">
    <source>
        <dbReference type="SAM" id="MobiDB-lite"/>
    </source>
</evidence>
<dbReference type="SUPFAM" id="SSF57756">
    <property type="entry name" value="Retrovirus zinc finger-like domains"/>
    <property type="match status" value="1"/>
</dbReference>
<dbReference type="Gene3D" id="4.10.60.10">
    <property type="entry name" value="Zinc finger, CCHC-type"/>
    <property type="match status" value="2"/>
</dbReference>
<dbReference type="InterPro" id="IPR001878">
    <property type="entry name" value="Znf_CCHC"/>
</dbReference>
<protein>
    <recommendedName>
        <fullName evidence="3">CCHC-type domain-containing protein</fullName>
    </recommendedName>
</protein>
<dbReference type="AlphaFoldDB" id="A0A674IAB8"/>
<feature type="domain" description="CCHC-type" evidence="3">
    <location>
        <begin position="51"/>
        <end position="67"/>
    </location>
</feature>
<sequence length="195" mass="22060">MVEKRDLYWRAWVARLAEQQREVLWLLRGCAPRPYRRPGAKGRRPGPGLKKCYACGRKGHFRWECPDWEGAENPHPEKAPPVRVTGGPLACWVCGELGHLKRECPYRAPKARASPEGRARAHTSRTKAVAEGRRRGCFHCHTKGHVKRHCPLRQKGGVPETKARSGTSCQEGVVQAEAPPREGGWAEREESTWFL</sequence>
<keyword evidence="1" id="KW-0479">Metal-binding</keyword>
<feature type="compositionally biased region" description="Basic and acidic residues" evidence="2">
    <location>
        <begin position="184"/>
        <end position="195"/>
    </location>
</feature>
<dbReference type="GO" id="GO:0003676">
    <property type="term" value="F:nucleic acid binding"/>
    <property type="evidence" value="ECO:0007669"/>
    <property type="project" value="InterPro"/>
</dbReference>
<keyword evidence="5" id="KW-1185">Reference proteome</keyword>
<evidence type="ECO:0000313" key="4">
    <source>
        <dbReference type="Ensembl" id="ENSTMTP00000004712.1"/>
    </source>
</evidence>